<dbReference type="AlphaFoldDB" id="A0A7Y5ZDE1"/>
<dbReference type="Gene3D" id="3.40.50.1820">
    <property type="entry name" value="alpha/beta hydrolase"/>
    <property type="match status" value="1"/>
</dbReference>
<keyword evidence="1" id="KW-0378">Hydrolase</keyword>
<accession>A0A7Y5ZDE1</accession>
<dbReference type="Proteomes" id="UP000536720">
    <property type="component" value="Unassembled WGS sequence"/>
</dbReference>
<sequence>MLRGKQDVAALPENAWEFKAEFPDRVTLIEIDHMGHAAFPEQPDAIAKHTEAFLGS</sequence>
<protein>
    <submittedName>
        <fullName evidence="1">Alpha/beta hydrolase</fullName>
    </submittedName>
</protein>
<dbReference type="SUPFAM" id="SSF53474">
    <property type="entry name" value="alpha/beta-Hydrolases"/>
    <property type="match status" value="1"/>
</dbReference>
<dbReference type="EMBL" id="JABFMR010000048">
    <property type="protein sequence ID" value="NUT90068.1"/>
    <property type="molecule type" value="Genomic_DNA"/>
</dbReference>
<comment type="caution">
    <text evidence="1">The sequence shown here is derived from an EMBL/GenBank/DDBJ whole genome shotgun (WGS) entry which is preliminary data.</text>
</comment>
<dbReference type="GO" id="GO:0016787">
    <property type="term" value="F:hydrolase activity"/>
    <property type="evidence" value="ECO:0007669"/>
    <property type="project" value="UniProtKB-KW"/>
</dbReference>
<name>A0A7Y5ZDE1_9PSED</name>
<evidence type="ECO:0000313" key="2">
    <source>
        <dbReference type="Proteomes" id="UP000536720"/>
    </source>
</evidence>
<proteinExistence type="predicted"/>
<gene>
    <name evidence="1" type="ORF">HNO91_26905</name>
</gene>
<reference evidence="1 2" key="1">
    <citation type="journal article" date="2020" name="Front. Plant Sci.">
        <title>Isolation of Rhizosphere Bacteria That Improve Quality and Water Stress Tolerance in Greenhouse Ornamentals.</title>
        <authorList>
            <person name="Nordstedt N.P."/>
            <person name="Jones M.L."/>
        </authorList>
    </citation>
    <scope>NUCLEOTIDE SEQUENCE [LARGE SCALE GENOMIC DNA]</scope>
    <source>
        <strain evidence="1 2">C7D2</strain>
    </source>
</reference>
<dbReference type="InterPro" id="IPR029058">
    <property type="entry name" value="AB_hydrolase_fold"/>
</dbReference>
<evidence type="ECO:0000313" key="1">
    <source>
        <dbReference type="EMBL" id="NUT90068.1"/>
    </source>
</evidence>
<organism evidence="1 2">
    <name type="scientific">Pseudomonas corrugata</name>
    <dbReference type="NCBI Taxonomy" id="47879"/>
    <lineage>
        <taxon>Bacteria</taxon>
        <taxon>Pseudomonadati</taxon>
        <taxon>Pseudomonadota</taxon>
        <taxon>Gammaproteobacteria</taxon>
        <taxon>Pseudomonadales</taxon>
        <taxon>Pseudomonadaceae</taxon>
        <taxon>Pseudomonas</taxon>
    </lineage>
</organism>